<dbReference type="InterPro" id="IPR007119">
    <property type="entry name" value="Phage_tail_spike_N"/>
</dbReference>
<sequence length="687" mass="76662">MIKVYDRNMRLLAHLKNAYSIGYETPLNEIWKASFSLPLDDPKNQYCKHFNYIELFDGEKRVDLFRIMPARTFKSVEARKVDYQCEHVLACLYDDGIDDYAQWTNLRTEVVLRGMLEYQEVKRWELGRCEITRYFHYGVEKEDLLPTILSVARPFRDPFQWTWDTTVFPWKLNLERGSTQLVGEARWGKNVRGIEKESDPLPMATRIYPYGYGEGVNQLNISKINPTGRRYVENAAAVAEYGIIKYHWVDRRFEDIESMYESSLAKLDELSRPKTTYSVDVVELKALGDLTRFDVGKIVAIIDEDFGRVEVRVRNYKKPDVTGKPHEVSLEIGDKLDDTATTNADRDRRQKTEETYSQGSTNMLPYNYADNCDPQNPAKIRFYLPSDLVNVNTMMLSYQIDPFRAYSRAIQGGGALVDSTKAGGAIVKATESGGATVRSTSSGGSVVKSSGSGGGSQQTSSSGGGTSTSTASGGGTSRSTNSGGGAATTSGFSNPGFYVVSSDPLPFGGTPPYMDHVHSVEVSGQLNHNHTVNVPSHSHEFIVPAHTHDFSTPNHSHTVNIPSHTHEIDIPNHTHSVDIPAHSHEVRLPDHTHEIELPDHTHEIEHGIFEFNRRPSSVQIRVDGNLVPINSTSGSEINIIPYLSTDSGGRIQRGAWHEVTITPNELGRVTADVISRLFIQSRIGGNH</sequence>
<reference evidence="3 4" key="1">
    <citation type="submission" date="2019-07" db="EMBL/GenBank/DDBJ databases">
        <authorList>
            <person name="Park Y.J."/>
            <person name="Jeong S.E."/>
            <person name="Jung H.S."/>
        </authorList>
    </citation>
    <scope>NUCLEOTIDE SEQUENCE [LARGE SCALE GENOMIC DNA]</scope>
    <source>
        <strain evidence="4">P16(2019)</strain>
    </source>
</reference>
<dbReference type="EMBL" id="VLXZ01000004">
    <property type="protein sequence ID" value="TSB47120.1"/>
    <property type="molecule type" value="Genomic_DNA"/>
</dbReference>
<protein>
    <recommendedName>
        <fullName evidence="2">Tail spike domain-containing protein</fullName>
    </recommendedName>
</protein>
<feature type="compositionally biased region" description="Gly residues" evidence="1">
    <location>
        <begin position="451"/>
        <end position="486"/>
    </location>
</feature>
<dbReference type="Pfam" id="PF06605">
    <property type="entry name" value="Prophage_tail"/>
    <property type="match status" value="1"/>
</dbReference>
<dbReference type="AlphaFoldDB" id="A0A554A0A2"/>
<accession>A0A554A0A2</accession>
<proteinExistence type="predicted"/>
<evidence type="ECO:0000313" key="3">
    <source>
        <dbReference type="EMBL" id="TSB47120.1"/>
    </source>
</evidence>
<dbReference type="InterPro" id="IPR010572">
    <property type="entry name" value="Tail_dom"/>
</dbReference>
<name>A0A554A0A2_9BACI</name>
<feature type="compositionally biased region" description="Basic and acidic residues" evidence="1">
    <location>
        <begin position="320"/>
        <end position="354"/>
    </location>
</feature>
<dbReference type="OrthoDB" id="1696092at2"/>
<dbReference type="Proteomes" id="UP000318521">
    <property type="component" value="Unassembled WGS sequence"/>
</dbReference>
<evidence type="ECO:0000259" key="2">
    <source>
        <dbReference type="Pfam" id="PF06605"/>
    </source>
</evidence>
<comment type="caution">
    <text evidence="3">The sequence shown here is derived from an EMBL/GenBank/DDBJ whole genome shotgun (WGS) entry which is preliminary data.</text>
</comment>
<evidence type="ECO:0000313" key="4">
    <source>
        <dbReference type="Proteomes" id="UP000318521"/>
    </source>
</evidence>
<dbReference type="NCBIfam" id="TIGR01665">
    <property type="entry name" value="put_anti_recept"/>
    <property type="match status" value="1"/>
</dbReference>
<evidence type="ECO:0000256" key="1">
    <source>
        <dbReference type="SAM" id="MobiDB-lite"/>
    </source>
</evidence>
<feature type="compositionally biased region" description="Low complexity" evidence="1">
    <location>
        <begin position="432"/>
        <end position="450"/>
    </location>
</feature>
<feature type="domain" description="Tail spike" evidence="2">
    <location>
        <begin position="99"/>
        <end position="343"/>
    </location>
</feature>
<gene>
    <name evidence="3" type="ORF">FN960_08890</name>
</gene>
<feature type="region of interest" description="Disordered" evidence="1">
    <location>
        <begin position="320"/>
        <end position="362"/>
    </location>
</feature>
<keyword evidence="4" id="KW-1185">Reference proteome</keyword>
<feature type="region of interest" description="Disordered" evidence="1">
    <location>
        <begin position="432"/>
        <end position="488"/>
    </location>
</feature>
<dbReference type="RefSeq" id="WP_143848350.1">
    <property type="nucleotide sequence ID" value="NZ_VLXZ01000004.1"/>
</dbReference>
<organism evidence="3 4">
    <name type="scientific">Alkalicoccobacillus porphyridii</name>
    <dbReference type="NCBI Taxonomy" id="2597270"/>
    <lineage>
        <taxon>Bacteria</taxon>
        <taxon>Bacillati</taxon>
        <taxon>Bacillota</taxon>
        <taxon>Bacilli</taxon>
        <taxon>Bacillales</taxon>
        <taxon>Bacillaceae</taxon>
        <taxon>Alkalicoccobacillus</taxon>
    </lineage>
</organism>